<evidence type="ECO:0000256" key="5">
    <source>
        <dbReference type="ARBA" id="ARBA00007739"/>
    </source>
</evidence>
<protein>
    <recommendedName>
        <fullName evidence="7">Penicillin-binding protein 1A</fullName>
        <ecNumber evidence="25">2.4.99.28</ecNumber>
        <ecNumber evidence="6">3.4.16.4</ecNumber>
    </recommendedName>
</protein>
<dbReference type="InterPro" id="IPR001264">
    <property type="entry name" value="Glyco_trans_51"/>
</dbReference>
<keyword evidence="19 28" id="KW-1133">Transmembrane helix</keyword>
<accession>A0ABV4TRE6</accession>
<dbReference type="InterPro" id="IPR031376">
    <property type="entry name" value="PCB_OB"/>
</dbReference>
<evidence type="ECO:0000256" key="11">
    <source>
        <dbReference type="ARBA" id="ARBA00022670"/>
    </source>
</evidence>
<dbReference type="RefSeq" id="WP_373654598.1">
    <property type="nucleotide sequence ID" value="NZ_JBGUAW010000002.1"/>
</dbReference>
<dbReference type="EMBL" id="JBGUAW010000002">
    <property type="protein sequence ID" value="MFA9459813.1"/>
    <property type="molecule type" value="Genomic_DNA"/>
</dbReference>
<dbReference type="PANTHER" id="PTHR32282">
    <property type="entry name" value="BINDING PROTEIN TRANSPEPTIDASE, PUTATIVE-RELATED"/>
    <property type="match status" value="1"/>
</dbReference>
<evidence type="ECO:0000256" key="21">
    <source>
        <dbReference type="ARBA" id="ARBA00023251"/>
    </source>
</evidence>
<dbReference type="EC" id="2.4.99.28" evidence="25"/>
<feature type="region of interest" description="Disordered" evidence="27">
    <location>
        <begin position="773"/>
        <end position="808"/>
    </location>
</feature>
<comment type="similarity">
    <text evidence="4">In the C-terminal section; belongs to the transpeptidase family.</text>
</comment>
<organism evidence="32 33">
    <name type="scientific">Thiohalorhabdus methylotrophus</name>
    <dbReference type="NCBI Taxonomy" id="3242694"/>
    <lineage>
        <taxon>Bacteria</taxon>
        <taxon>Pseudomonadati</taxon>
        <taxon>Pseudomonadota</taxon>
        <taxon>Gammaproteobacteria</taxon>
        <taxon>Thiohalorhabdales</taxon>
        <taxon>Thiohalorhabdaceae</taxon>
        <taxon>Thiohalorhabdus</taxon>
    </lineage>
</organism>
<keyword evidence="16" id="KW-0133">Cell shape</keyword>
<evidence type="ECO:0000256" key="6">
    <source>
        <dbReference type="ARBA" id="ARBA00012448"/>
    </source>
</evidence>
<dbReference type="Pfam" id="PF17092">
    <property type="entry name" value="PCB_OB"/>
    <property type="match status" value="1"/>
</dbReference>
<evidence type="ECO:0000256" key="14">
    <source>
        <dbReference type="ARBA" id="ARBA00022692"/>
    </source>
</evidence>
<keyword evidence="20 28" id="KW-0472">Membrane</keyword>
<dbReference type="Gene3D" id="3.40.710.10">
    <property type="entry name" value="DD-peptidase/beta-lactamase superfamily"/>
    <property type="match status" value="2"/>
</dbReference>
<evidence type="ECO:0000256" key="25">
    <source>
        <dbReference type="ARBA" id="ARBA00044770"/>
    </source>
</evidence>
<dbReference type="InterPro" id="IPR023346">
    <property type="entry name" value="Lysozyme-like_dom_sf"/>
</dbReference>
<keyword evidence="14 28" id="KW-0812">Transmembrane</keyword>
<comment type="similarity">
    <text evidence="5">In the N-terminal section; belongs to the glycosyltransferase 51 family.</text>
</comment>
<evidence type="ECO:0000256" key="23">
    <source>
        <dbReference type="ARBA" id="ARBA00023316"/>
    </source>
</evidence>
<dbReference type="Proteomes" id="UP001575181">
    <property type="component" value="Unassembled WGS sequence"/>
</dbReference>
<keyword evidence="17" id="KW-0735">Signal-anchor</keyword>
<dbReference type="PANTHER" id="PTHR32282:SF27">
    <property type="entry name" value="PENICILLIN-BINDING PROTEIN 1A"/>
    <property type="match status" value="1"/>
</dbReference>
<feature type="domain" description="Penicillin-binding protein transpeptidase" evidence="29">
    <location>
        <begin position="433"/>
        <end position="684"/>
    </location>
</feature>
<reference evidence="32 33" key="1">
    <citation type="submission" date="2024-08" db="EMBL/GenBank/DDBJ databases">
        <title>Whole-genome sequencing of halo(alkali)philic microorganisms from hypersaline lakes.</title>
        <authorList>
            <person name="Sorokin D.Y."/>
            <person name="Merkel A.Y."/>
            <person name="Messina E."/>
            <person name="Yakimov M."/>
        </authorList>
    </citation>
    <scope>NUCLEOTIDE SEQUENCE [LARGE SCALE GENOMIC DNA]</scope>
    <source>
        <strain evidence="32 33">Cl-TMA</strain>
    </source>
</reference>
<dbReference type="SUPFAM" id="SSF53955">
    <property type="entry name" value="Lysozyme-like"/>
    <property type="match status" value="1"/>
</dbReference>
<keyword evidence="13" id="KW-0808">Transferase</keyword>
<dbReference type="EC" id="3.4.16.4" evidence="6"/>
<evidence type="ECO:0000256" key="24">
    <source>
        <dbReference type="ARBA" id="ARBA00034000"/>
    </source>
</evidence>
<comment type="catalytic activity">
    <reaction evidence="24">
        <text>Preferential cleavage: (Ac)2-L-Lys-D-Ala-|-D-Ala. Also transpeptidation of peptidyl-alanyl moieties that are N-acyl substituents of D-alanine.</text>
        <dbReference type="EC" id="3.4.16.4"/>
    </reaction>
</comment>
<keyword evidence="22" id="KW-0511">Multifunctional enzyme</keyword>
<keyword evidence="9" id="KW-0997">Cell inner membrane</keyword>
<dbReference type="Pfam" id="PF00912">
    <property type="entry name" value="Transgly"/>
    <property type="match status" value="1"/>
</dbReference>
<dbReference type="InterPro" id="IPR036950">
    <property type="entry name" value="PBP_transglycosylase"/>
</dbReference>
<dbReference type="SUPFAM" id="SSF56601">
    <property type="entry name" value="beta-lactamase/transpeptidase-like"/>
    <property type="match status" value="1"/>
</dbReference>
<comment type="function">
    <text evidence="1">Cell wall formation. Synthesis of cross-linked peptidoglycan from the lipid intermediates. The enzyme has a penicillin-insensitive transglycosylase N-terminal domain (formation of linear glycan strands) and a penicillin-sensitive transpeptidase C-terminal domain (cross-linking of the peptide subunits).</text>
</comment>
<comment type="subcellular location">
    <subcellularLocation>
        <location evidence="2">Cell inner membrane</location>
        <topology evidence="2">Single-pass type II membrane protein</topology>
    </subcellularLocation>
</comment>
<evidence type="ECO:0000259" key="30">
    <source>
        <dbReference type="Pfam" id="PF00912"/>
    </source>
</evidence>
<keyword evidence="10" id="KW-0121">Carboxypeptidase</keyword>
<dbReference type="InterPro" id="IPR012340">
    <property type="entry name" value="NA-bd_OB-fold"/>
</dbReference>
<evidence type="ECO:0000259" key="29">
    <source>
        <dbReference type="Pfam" id="PF00905"/>
    </source>
</evidence>
<evidence type="ECO:0000256" key="3">
    <source>
        <dbReference type="ARBA" id="ARBA00004752"/>
    </source>
</evidence>
<evidence type="ECO:0000256" key="9">
    <source>
        <dbReference type="ARBA" id="ARBA00022519"/>
    </source>
</evidence>
<evidence type="ECO:0000256" key="26">
    <source>
        <dbReference type="ARBA" id="ARBA00049902"/>
    </source>
</evidence>
<keyword evidence="11" id="KW-0645">Protease</keyword>
<dbReference type="InterPro" id="IPR050396">
    <property type="entry name" value="Glycosyltr_51/Transpeptidase"/>
</dbReference>
<keyword evidence="21" id="KW-0046">Antibiotic resistance</keyword>
<feature type="domain" description="Penicillin-binding protein OB-like" evidence="31">
    <location>
        <begin position="321"/>
        <end position="431"/>
    </location>
</feature>
<dbReference type="Pfam" id="PF00905">
    <property type="entry name" value="Transpeptidase"/>
    <property type="match status" value="1"/>
</dbReference>
<evidence type="ECO:0000256" key="4">
    <source>
        <dbReference type="ARBA" id="ARBA00007090"/>
    </source>
</evidence>
<evidence type="ECO:0000259" key="31">
    <source>
        <dbReference type="Pfam" id="PF17092"/>
    </source>
</evidence>
<evidence type="ECO:0000256" key="27">
    <source>
        <dbReference type="SAM" id="MobiDB-lite"/>
    </source>
</evidence>
<evidence type="ECO:0000256" key="12">
    <source>
        <dbReference type="ARBA" id="ARBA00022676"/>
    </source>
</evidence>
<evidence type="ECO:0000256" key="8">
    <source>
        <dbReference type="ARBA" id="ARBA00022475"/>
    </source>
</evidence>
<evidence type="ECO:0000256" key="22">
    <source>
        <dbReference type="ARBA" id="ARBA00023268"/>
    </source>
</evidence>
<evidence type="ECO:0000256" key="16">
    <source>
        <dbReference type="ARBA" id="ARBA00022960"/>
    </source>
</evidence>
<dbReference type="InterPro" id="IPR012338">
    <property type="entry name" value="Beta-lactam/transpept-like"/>
</dbReference>
<dbReference type="NCBIfam" id="TIGR02074">
    <property type="entry name" value="PBP_1a_fam"/>
    <property type="match status" value="1"/>
</dbReference>
<evidence type="ECO:0000256" key="19">
    <source>
        <dbReference type="ARBA" id="ARBA00022989"/>
    </source>
</evidence>
<gene>
    <name evidence="32" type="ORF">ACERLL_03130</name>
</gene>
<evidence type="ECO:0000256" key="10">
    <source>
        <dbReference type="ARBA" id="ARBA00022645"/>
    </source>
</evidence>
<evidence type="ECO:0000313" key="33">
    <source>
        <dbReference type="Proteomes" id="UP001575181"/>
    </source>
</evidence>
<dbReference type="Gene3D" id="1.10.3810.10">
    <property type="entry name" value="Biosynthetic peptidoglycan transglycosylase-like"/>
    <property type="match status" value="1"/>
</dbReference>
<feature type="domain" description="Glycosyl transferase family 51" evidence="30">
    <location>
        <begin position="60"/>
        <end position="234"/>
    </location>
</feature>
<keyword evidence="8" id="KW-1003">Cell membrane</keyword>
<evidence type="ECO:0000256" key="2">
    <source>
        <dbReference type="ARBA" id="ARBA00004249"/>
    </source>
</evidence>
<keyword evidence="18" id="KW-0573">Peptidoglycan synthesis</keyword>
<evidence type="ECO:0000256" key="13">
    <source>
        <dbReference type="ARBA" id="ARBA00022679"/>
    </source>
</evidence>
<evidence type="ECO:0000256" key="20">
    <source>
        <dbReference type="ARBA" id="ARBA00023136"/>
    </source>
</evidence>
<keyword evidence="15" id="KW-0378">Hydrolase</keyword>
<evidence type="ECO:0000256" key="1">
    <source>
        <dbReference type="ARBA" id="ARBA00002624"/>
    </source>
</evidence>
<keyword evidence="12" id="KW-0328">Glycosyltransferase</keyword>
<comment type="caution">
    <text evidence="32">The sequence shown here is derived from an EMBL/GenBank/DDBJ whole genome shotgun (WGS) entry which is preliminary data.</text>
</comment>
<comment type="pathway">
    <text evidence="3">Cell wall biogenesis; peptidoglycan biosynthesis.</text>
</comment>
<keyword evidence="33" id="KW-1185">Reference proteome</keyword>
<name>A0ABV4TRE6_9GAMM</name>
<evidence type="ECO:0000256" key="15">
    <source>
        <dbReference type="ARBA" id="ARBA00022801"/>
    </source>
</evidence>
<proteinExistence type="inferred from homology"/>
<evidence type="ECO:0000256" key="17">
    <source>
        <dbReference type="ARBA" id="ARBA00022968"/>
    </source>
</evidence>
<keyword evidence="23" id="KW-0961">Cell wall biogenesis/degradation</keyword>
<dbReference type="Gene3D" id="2.40.50.140">
    <property type="entry name" value="Nucleic acid-binding proteins"/>
    <property type="match status" value="1"/>
</dbReference>
<dbReference type="InterPro" id="IPR001460">
    <property type="entry name" value="PCN-bd_Tpept"/>
</dbReference>
<sequence>MEKKSGVIGVRMRRIMRWGLGGGAGLLVLLAGWLYVTVPSIDRIVSYDPKVPMRIYTADGRLIGQYGEQYRLPLPLKDIPKGMRRAFLAAEDADFYSHPGIDLAGITRALIADIRAGAFVQGGSTITQQVARTFLLSRERTISRKLRETFLAFEIEVALTKREVLHRYLNQVYLGSGAYGVQAAARTFYGRPVTELTLAERALLAGLPKGPAYYNPIRHPERARARRDYVLHQMLDAGWVGPDAVLRALETPVHAAYHPPVAEPRPMLAAAVRKRVIARYGEETAATGGLQVVTTIDGRLQRLAQEAVQEGLLAYTRRHGFRGPVAHLGPPGPDGLKEARNRLRALEAPGPLRPALVLGFGQGGREGVRALLADGRRVLVPWSTMEWARPFRTTRSRGPAPAGPRQVVRAGDVVHLRPAASGWAFSQVPVVEGALVAVDPDSGAARAVVGGFEPGAGSFNRALQARRQPGSAFKPLVYAAALARGMTPATLINDAPLVFRGSGEASSWRPENYSRTFHGPTRLREGLVHSRNLMALRVLRRTGLDYGRRFTARFGLERERLPDDLTLALGTAGVTPWAMTGAYTAFANQGVRTEPYLIERILTCGGRVLLDRHPERVDTGTVPGKHARRVMSPQVSYQMTAMLQEVVENGTGWRVDRGMDRPVGGKTGTTNRQEDAWFMGYTPRLVTGVWVGFDRPRSLGRKETGSRAASPVWTRFMARTLRGRAYTPFERPDGLIRVQIDKETGLLAESPGPGTRFEWFRAGMAPARTATTPTLAQGEEPEGGLSTPPSANGSEGSGEARSLLNDLF</sequence>
<comment type="catalytic activity">
    <reaction evidence="26">
        <text>[GlcNAc-(1-&gt;4)-Mur2Ac(oyl-L-Ala-gamma-D-Glu-L-Lys-D-Ala-D-Ala)](n)-di-trans,octa-cis-undecaprenyl diphosphate + beta-D-GlcNAc-(1-&gt;4)-Mur2Ac(oyl-L-Ala-gamma-D-Glu-L-Lys-D-Ala-D-Ala)-di-trans,octa-cis-undecaprenyl diphosphate = [GlcNAc-(1-&gt;4)-Mur2Ac(oyl-L-Ala-gamma-D-Glu-L-Lys-D-Ala-D-Ala)](n+1)-di-trans,octa-cis-undecaprenyl diphosphate + di-trans,octa-cis-undecaprenyl diphosphate + H(+)</text>
        <dbReference type="Rhea" id="RHEA:23708"/>
        <dbReference type="Rhea" id="RHEA-COMP:9602"/>
        <dbReference type="Rhea" id="RHEA-COMP:9603"/>
        <dbReference type="ChEBI" id="CHEBI:15378"/>
        <dbReference type="ChEBI" id="CHEBI:58405"/>
        <dbReference type="ChEBI" id="CHEBI:60033"/>
        <dbReference type="ChEBI" id="CHEBI:78435"/>
        <dbReference type="EC" id="2.4.99.28"/>
    </reaction>
</comment>
<feature type="transmembrane region" description="Helical" evidence="28">
    <location>
        <begin position="15"/>
        <end position="36"/>
    </location>
</feature>
<evidence type="ECO:0000313" key="32">
    <source>
        <dbReference type="EMBL" id="MFA9459813.1"/>
    </source>
</evidence>
<evidence type="ECO:0000256" key="18">
    <source>
        <dbReference type="ARBA" id="ARBA00022984"/>
    </source>
</evidence>
<evidence type="ECO:0000256" key="7">
    <source>
        <dbReference type="ARBA" id="ARBA00018638"/>
    </source>
</evidence>
<evidence type="ECO:0000256" key="28">
    <source>
        <dbReference type="SAM" id="Phobius"/>
    </source>
</evidence>